<accession>A0A559IY82</accession>
<dbReference type="GO" id="GO:0008360">
    <property type="term" value="P:regulation of cell shape"/>
    <property type="evidence" value="ECO:0007669"/>
    <property type="project" value="UniProtKB-UniRule"/>
</dbReference>
<evidence type="ECO:0000256" key="6">
    <source>
        <dbReference type="ARBA" id="ARBA00022960"/>
    </source>
</evidence>
<dbReference type="AlphaFoldDB" id="A0A559IY82"/>
<dbReference type="Pfam" id="PF03734">
    <property type="entry name" value="YkuD"/>
    <property type="match status" value="1"/>
</dbReference>
<keyword evidence="11" id="KW-1133">Transmembrane helix</keyword>
<dbReference type="GO" id="GO:0071972">
    <property type="term" value="F:peptidoglycan L,D-transpeptidase activity"/>
    <property type="evidence" value="ECO:0007669"/>
    <property type="project" value="TreeGrafter"/>
</dbReference>
<keyword evidence="6 9" id="KW-0133">Cell shape</keyword>
<dbReference type="CDD" id="cd16913">
    <property type="entry name" value="YkuD_like"/>
    <property type="match status" value="1"/>
</dbReference>
<proteinExistence type="inferred from homology"/>
<dbReference type="OrthoDB" id="9787225at2"/>
<sequence>MNERLDEWTEKDEAYMKKYVQAHPDNRMAWYLLGKQYEKDGQLRKASYCYNQAGDIYKAFENEPLPIERFQEEQLLMMQAVQKRMRKRNRIKLGIRVLASLLILLLFGAMLAGEDAMAPSSKPGETEIAQPKPEGGENQTLKPVDKHAVGKDADPGKDNKLPSPSLGTVVYVEKTSSAQSDRQLRQAVVKAAKQNQSSTLVTLQKHGRWSIWSTQPQVWAIVKSKAQSESKSSQTYFPGDADCECEPERMQAVKDAALWARAAEQRLMAMSTHAAVLQRGKQPPASVGELAKGYPRNVVSGVHAEWSGIYKDVHKKLTPIKTVPKMKRVLDEQWATGAAEPFEEPLRIIIDKKTHRLAVVSGSIMLRNYKVGLGGDRTPEGSFVISEKVVNPNGSSSGAYGSRGMALSNTQYAIHGTNDLDSIGQDESLGCIRMSNEDVEELFDMVAMGTKVTITSGHLPDMSVVPADDERYRVPLTPGQENPKKVYKWLD</sequence>
<evidence type="ECO:0000313" key="13">
    <source>
        <dbReference type="EMBL" id="TVX92594.1"/>
    </source>
</evidence>
<evidence type="ECO:0000256" key="1">
    <source>
        <dbReference type="ARBA" id="ARBA00004752"/>
    </source>
</evidence>
<feature type="domain" description="L,D-TPase catalytic" evidence="12">
    <location>
        <begin position="346"/>
        <end position="455"/>
    </location>
</feature>
<dbReference type="InterPro" id="IPR050979">
    <property type="entry name" value="LD-transpeptidase"/>
</dbReference>
<dbReference type="GO" id="GO:0005576">
    <property type="term" value="C:extracellular region"/>
    <property type="evidence" value="ECO:0007669"/>
    <property type="project" value="TreeGrafter"/>
</dbReference>
<dbReference type="InterPro" id="IPR038063">
    <property type="entry name" value="Transpep_catalytic_dom"/>
</dbReference>
<evidence type="ECO:0000256" key="7">
    <source>
        <dbReference type="ARBA" id="ARBA00022984"/>
    </source>
</evidence>
<evidence type="ECO:0000256" key="10">
    <source>
        <dbReference type="SAM" id="MobiDB-lite"/>
    </source>
</evidence>
<name>A0A559IY82_9BACL</name>
<dbReference type="PANTHER" id="PTHR30582:SF24">
    <property type="entry name" value="L,D-TRANSPEPTIDASE ERFK_SRFK-RELATED"/>
    <property type="match status" value="1"/>
</dbReference>
<feature type="region of interest" description="Disordered" evidence="10">
    <location>
        <begin position="117"/>
        <end position="165"/>
    </location>
</feature>
<dbReference type="GO" id="GO:0071555">
    <property type="term" value="P:cell wall organization"/>
    <property type="evidence" value="ECO:0007669"/>
    <property type="project" value="UniProtKB-UniRule"/>
</dbReference>
<evidence type="ECO:0000256" key="3">
    <source>
        <dbReference type="ARBA" id="ARBA00022676"/>
    </source>
</evidence>
<dbReference type="SUPFAM" id="SSF141523">
    <property type="entry name" value="L,D-transpeptidase catalytic domain-like"/>
    <property type="match status" value="1"/>
</dbReference>
<evidence type="ECO:0000259" key="12">
    <source>
        <dbReference type="PROSITE" id="PS52029"/>
    </source>
</evidence>
<dbReference type="UniPathway" id="UPA00219"/>
<feature type="active site" description="Proton donor/acceptor" evidence="9">
    <location>
        <position position="415"/>
    </location>
</feature>
<evidence type="ECO:0000256" key="4">
    <source>
        <dbReference type="ARBA" id="ARBA00022679"/>
    </source>
</evidence>
<keyword evidence="14" id="KW-1185">Reference proteome</keyword>
<keyword evidence="7 9" id="KW-0573">Peptidoglycan synthesis</keyword>
<evidence type="ECO:0000256" key="11">
    <source>
        <dbReference type="SAM" id="Phobius"/>
    </source>
</evidence>
<gene>
    <name evidence="13" type="ORF">FPZ44_05735</name>
</gene>
<dbReference type="InterPro" id="IPR011990">
    <property type="entry name" value="TPR-like_helical_dom_sf"/>
</dbReference>
<feature type="compositionally biased region" description="Basic and acidic residues" evidence="10">
    <location>
        <begin position="143"/>
        <end position="160"/>
    </location>
</feature>
<dbReference type="GO" id="GO:0016757">
    <property type="term" value="F:glycosyltransferase activity"/>
    <property type="evidence" value="ECO:0007669"/>
    <property type="project" value="UniProtKB-KW"/>
</dbReference>
<dbReference type="PANTHER" id="PTHR30582">
    <property type="entry name" value="L,D-TRANSPEPTIDASE"/>
    <property type="match status" value="1"/>
</dbReference>
<evidence type="ECO:0000256" key="2">
    <source>
        <dbReference type="ARBA" id="ARBA00005992"/>
    </source>
</evidence>
<dbReference type="Gene3D" id="1.25.40.10">
    <property type="entry name" value="Tetratricopeptide repeat domain"/>
    <property type="match status" value="1"/>
</dbReference>
<evidence type="ECO:0000256" key="5">
    <source>
        <dbReference type="ARBA" id="ARBA00022801"/>
    </source>
</evidence>
<keyword evidence="4" id="KW-0808">Transferase</keyword>
<dbReference type="GO" id="GO:0018104">
    <property type="term" value="P:peptidoglycan-protein cross-linking"/>
    <property type="evidence" value="ECO:0007669"/>
    <property type="project" value="TreeGrafter"/>
</dbReference>
<dbReference type="RefSeq" id="WP_144988205.1">
    <property type="nucleotide sequence ID" value="NZ_VNJK01000001.1"/>
</dbReference>
<feature type="transmembrane region" description="Helical" evidence="11">
    <location>
        <begin position="93"/>
        <end position="113"/>
    </location>
</feature>
<evidence type="ECO:0000256" key="8">
    <source>
        <dbReference type="ARBA" id="ARBA00023316"/>
    </source>
</evidence>
<organism evidence="13 14">
    <name type="scientific">Paenibacillus agilis</name>
    <dbReference type="NCBI Taxonomy" id="3020863"/>
    <lineage>
        <taxon>Bacteria</taxon>
        <taxon>Bacillati</taxon>
        <taxon>Bacillota</taxon>
        <taxon>Bacilli</taxon>
        <taxon>Bacillales</taxon>
        <taxon>Paenibacillaceae</taxon>
        <taxon>Paenibacillus</taxon>
    </lineage>
</organism>
<feature type="active site" description="Nucleophile" evidence="9">
    <location>
        <position position="431"/>
    </location>
</feature>
<evidence type="ECO:0000256" key="9">
    <source>
        <dbReference type="PROSITE-ProRule" id="PRU01373"/>
    </source>
</evidence>
<comment type="caution">
    <text evidence="13">The sequence shown here is derived from an EMBL/GenBank/DDBJ whole genome shotgun (WGS) entry which is preliminary data.</text>
</comment>
<dbReference type="InterPro" id="IPR005490">
    <property type="entry name" value="LD_TPept_cat_dom"/>
</dbReference>
<dbReference type="EMBL" id="VNJK01000001">
    <property type="protein sequence ID" value="TVX92594.1"/>
    <property type="molecule type" value="Genomic_DNA"/>
</dbReference>
<evidence type="ECO:0000313" key="14">
    <source>
        <dbReference type="Proteomes" id="UP000318102"/>
    </source>
</evidence>
<keyword evidence="8 9" id="KW-0961">Cell wall biogenesis/degradation</keyword>
<keyword evidence="3" id="KW-0328">Glycosyltransferase</keyword>
<dbReference type="PROSITE" id="PS52029">
    <property type="entry name" value="LD_TPASE"/>
    <property type="match status" value="1"/>
</dbReference>
<dbReference type="SUPFAM" id="SSF48452">
    <property type="entry name" value="TPR-like"/>
    <property type="match status" value="1"/>
</dbReference>
<comment type="pathway">
    <text evidence="1 9">Cell wall biogenesis; peptidoglycan biosynthesis.</text>
</comment>
<keyword evidence="11" id="KW-0812">Transmembrane</keyword>
<protein>
    <submittedName>
        <fullName evidence="13">L,D-transpeptidase</fullName>
    </submittedName>
</protein>
<dbReference type="Proteomes" id="UP000318102">
    <property type="component" value="Unassembled WGS sequence"/>
</dbReference>
<reference evidence="13 14" key="1">
    <citation type="submission" date="2019-07" db="EMBL/GenBank/DDBJ databases">
        <authorList>
            <person name="Kim J."/>
        </authorList>
    </citation>
    <scope>NUCLEOTIDE SEQUENCE [LARGE SCALE GENOMIC DNA]</scope>
    <source>
        <strain evidence="13 14">N4</strain>
    </source>
</reference>
<keyword evidence="11" id="KW-0472">Membrane</keyword>
<comment type="similarity">
    <text evidence="2">Belongs to the YkuD family.</text>
</comment>
<dbReference type="Gene3D" id="2.40.440.10">
    <property type="entry name" value="L,D-transpeptidase catalytic domain-like"/>
    <property type="match status" value="1"/>
</dbReference>
<keyword evidence="5" id="KW-0378">Hydrolase</keyword>